<sequence length="497" mass="52619">MASPSRVFSGRLDDRRGAPSSICSSPVSQGGDLSFNMPLSVDEWVNNLSPKKLSTTAPLPAPSAQLLCRRTGLSQTVSSSGNPTRETLYRRPDALDRLRARETRARQVFERHSGRAAKARNLDYVVSKTDSLAAESSLCVQKNSRDFLTPSPISRPVYSLASPVPFGGLPTPPGVPALPSPRYAPLSDRPQQTRVYTSSPAVLPFTALKSPTLMKPVHFLEDPLRAAKRTVSFVEPPPLKAPPALVQRSAVRTTCSPIAPEAAQQSPGRPDPAPIRRVIESAEGKVIQGAEGKSSGMRRVRYPVRGGARLSGVRREQVIPGCGGAGVIRGSEGGKGKSGCGGGKVIRGAEGGKTFDAASNITLSPMECISTFLPAQRSPGLRATPAAAQAASRASMLVRGRCELVRCVGRNTERSTSSRDIVIKDTGLGVGFGHSSRGNLEADVTPQATPALTLSDPPESPCQPSTLNFEVRNAVLWALLRAALRIRHGAEAARSAP</sequence>
<dbReference type="AlphaFoldDB" id="A0AAE0F0W8"/>
<dbReference type="EMBL" id="LGRX02030050">
    <property type="protein sequence ID" value="KAK3246220.1"/>
    <property type="molecule type" value="Genomic_DNA"/>
</dbReference>
<accession>A0AAE0F0W8</accession>
<name>A0AAE0F0W8_9CHLO</name>
<proteinExistence type="predicted"/>
<evidence type="ECO:0000256" key="1">
    <source>
        <dbReference type="SAM" id="MobiDB-lite"/>
    </source>
</evidence>
<gene>
    <name evidence="2" type="ORF">CYMTET_44236</name>
</gene>
<organism evidence="2 3">
    <name type="scientific">Cymbomonas tetramitiformis</name>
    <dbReference type="NCBI Taxonomy" id="36881"/>
    <lineage>
        <taxon>Eukaryota</taxon>
        <taxon>Viridiplantae</taxon>
        <taxon>Chlorophyta</taxon>
        <taxon>Pyramimonadophyceae</taxon>
        <taxon>Pyramimonadales</taxon>
        <taxon>Pyramimonadaceae</taxon>
        <taxon>Cymbomonas</taxon>
    </lineage>
</organism>
<evidence type="ECO:0000313" key="2">
    <source>
        <dbReference type="EMBL" id="KAK3246220.1"/>
    </source>
</evidence>
<comment type="caution">
    <text evidence="2">The sequence shown here is derived from an EMBL/GenBank/DDBJ whole genome shotgun (WGS) entry which is preliminary data.</text>
</comment>
<feature type="region of interest" description="Disordered" evidence="1">
    <location>
        <begin position="1"/>
        <end position="34"/>
    </location>
</feature>
<evidence type="ECO:0000313" key="3">
    <source>
        <dbReference type="Proteomes" id="UP001190700"/>
    </source>
</evidence>
<protein>
    <submittedName>
        <fullName evidence="2">Uncharacterized protein</fullName>
    </submittedName>
</protein>
<reference evidence="2 3" key="1">
    <citation type="journal article" date="2015" name="Genome Biol. Evol.">
        <title>Comparative Genomics of a Bacterivorous Green Alga Reveals Evolutionary Causalities and Consequences of Phago-Mixotrophic Mode of Nutrition.</title>
        <authorList>
            <person name="Burns J.A."/>
            <person name="Paasch A."/>
            <person name="Narechania A."/>
            <person name="Kim E."/>
        </authorList>
    </citation>
    <scope>NUCLEOTIDE SEQUENCE [LARGE SCALE GENOMIC DNA]</scope>
    <source>
        <strain evidence="2 3">PLY_AMNH</strain>
    </source>
</reference>
<dbReference type="Proteomes" id="UP001190700">
    <property type="component" value="Unassembled WGS sequence"/>
</dbReference>
<keyword evidence="3" id="KW-1185">Reference proteome</keyword>